<organism evidence="10 11">
    <name type="scientific">candidate division TA06 bacterium</name>
    <dbReference type="NCBI Taxonomy" id="2250710"/>
    <lineage>
        <taxon>Bacteria</taxon>
        <taxon>Bacteria division TA06</taxon>
    </lineage>
</organism>
<evidence type="ECO:0000256" key="6">
    <source>
        <dbReference type="SAM" id="Coils"/>
    </source>
</evidence>
<evidence type="ECO:0000313" key="10">
    <source>
        <dbReference type="EMBL" id="RKX68089.1"/>
    </source>
</evidence>
<dbReference type="InterPro" id="IPR009100">
    <property type="entry name" value="AcylCoA_DH/oxidase_NM_dom_sf"/>
</dbReference>
<dbReference type="InterPro" id="IPR009075">
    <property type="entry name" value="AcylCo_DH/oxidase_C"/>
</dbReference>
<comment type="caution">
    <text evidence="10">The sequence shown here is derived from an EMBL/GenBank/DDBJ whole genome shotgun (WGS) entry which is preliminary data.</text>
</comment>
<reference evidence="10 11" key="1">
    <citation type="submission" date="2018-06" db="EMBL/GenBank/DDBJ databases">
        <title>Extensive metabolic versatility and redundancy in microbially diverse, dynamic hydrothermal sediments.</title>
        <authorList>
            <person name="Dombrowski N."/>
            <person name="Teske A."/>
            <person name="Baker B.J."/>
        </authorList>
    </citation>
    <scope>NUCLEOTIDE SEQUENCE [LARGE SCALE GENOMIC DNA]</scope>
    <source>
        <strain evidence="10">B35_G9</strain>
    </source>
</reference>
<evidence type="ECO:0000256" key="4">
    <source>
        <dbReference type="ARBA" id="ARBA00022827"/>
    </source>
</evidence>
<dbReference type="GO" id="GO:0003995">
    <property type="term" value="F:acyl-CoA dehydrogenase activity"/>
    <property type="evidence" value="ECO:0007669"/>
    <property type="project" value="InterPro"/>
</dbReference>
<keyword evidence="5" id="KW-0560">Oxidoreductase</keyword>
<accession>A0A660SBG9</accession>
<dbReference type="Gene3D" id="1.10.540.10">
    <property type="entry name" value="Acyl-CoA dehydrogenase/oxidase, N-terminal domain"/>
    <property type="match status" value="1"/>
</dbReference>
<dbReference type="SUPFAM" id="SSF56645">
    <property type="entry name" value="Acyl-CoA dehydrogenase NM domain-like"/>
    <property type="match status" value="1"/>
</dbReference>
<dbReference type="InterPro" id="IPR036797">
    <property type="entry name" value="Acyl-CoA_dehydrogenase_C_sf"/>
</dbReference>
<feature type="domain" description="Acyl-CoA oxidase/dehydrogenase middle" evidence="8">
    <location>
        <begin position="173"/>
        <end position="267"/>
    </location>
</feature>
<evidence type="ECO:0000259" key="7">
    <source>
        <dbReference type="Pfam" id="PF00441"/>
    </source>
</evidence>
<name>A0A660SBG9_UNCT6</name>
<dbReference type="PROSITE" id="PS00073">
    <property type="entry name" value="ACYL_COA_DH_2"/>
    <property type="match status" value="1"/>
</dbReference>
<dbReference type="AlphaFoldDB" id="A0A660SBG9"/>
<evidence type="ECO:0000313" key="11">
    <source>
        <dbReference type="Proteomes" id="UP000282321"/>
    </source>
</evidence>
<dbReference type="GO" id="GO:0050660">
    <property type="term" value="F:flavin adenine dinucleotide binding"/>
    <property type="evidence" value="ECO:0007669"/>
    <property type="project" value="InterPro"/>
</dbReference>
<dbReference type="PANTHER" id="PTHR42803">
    <property type="entry name" value="ACYL-COA DEHYDROGENASE"/>
    <property type="match status" value="1"/>
</dbReference>
<evidence type="ECO:0000259" key="9">
    <source>
        <dbReference type="Pfam" id="PF02771"/>
    </source>
</evidence>
<dbReference type="PANTHER" id="PTHR42803:SF1">
    <property type="entry name" value="BROAD-SPECIFICITY LINEAR ACYL-COA DEHYDROGENASE FADE5"/>
    <property type="match status" value="1"/>
</dbReference>
<keyword evidence="3 5" id="KW-0285">Flavoprotein</keyword>
<proteinExistence type="inferred from homology"/>
<dbReference type="InterPro" id="IPR006089">
    <property type="entry name" value="Acyl-CoA_DH_CS"/>
</dbReference>
<dbReference type="Pfam" id="PF02771">
    <property type="entry name" value="Acyl-CoA_dh_N"/>
    <property type="match status" value="1"/>
</dbReference>
<evidence type="ECO:0000256" key="5">
    <source>
        <dbReference type="RuleBase" id="RU362125"/>
    </source>
</evidence>
<dbReference type="Gene3D" id="1.20.140.10">
    <property type="entry name" value="Butyryl-CoA Dehydrogenase, subunit A, domain 3"/>
    <property type="match status" value="1"/>
</dbReference>
<dbReference type="InterPro" id="IPR013786">
    <property type="entry name" value="AcylCoA_DH/ox_N"/>
</dbReference>
<dbReference type="InterPro" id="IPR046373">
    <property type="entry name" value="Acyl-CoA_Oxase/DH_mid-dom_sf"/>
</dbReference>
<dbReference type="SUPFAM" id="SSF158494">
    <property type="entry name" value="PG0775 C-terminal domain-like"/>
    <property type="match status" value="1"/>
</dbReference>
<comment type="cofactor">
    <cofactor evidence="1 5">
        <name>FAD</name>
        <dbReference type="ChEBI" id="CHEBI:57692"/>
    </cofactor>
</comment>
<dbReference type="InterPro" id="IPR052166">
    <property type="entry name" value="Diverse_Acyl-CoA_DH"/>
</dbReference>
<gene>
    <name evidence="10" type="ORF">DRP44_00435</name>
</gene>
<dbReference type="Pfam" id="PF02770">
    <property type="entry name" value="Acyl-CoA_dh_M"/>
    <property type="match status" value="1"/>
</dbReference>
<dbReference type="Pfam" id="PF00441">
    <property type="entry name" value="Acyl-CoA_dh_1"/>
    <property type="match status" value="1"/>
</dbReference>
<dbReference type="Gene3D" id="1.20.120.470">
    <property type="entry name" value="Acyl-CoA dehydrogenase, C-terminal domain"/>
    <property type="match status" value="1"/>
</dbReference>
<evidence type="ECO:0000256" key="2">
    <source>
        <dbReference type="ARBA" id="ARBA00009347"/>
    </source>
</evidence>
<dbReference type="EMBL" id="QNBC01000003">
    <property type="protein sequence ID" value="RKX68089.1"/>
    <property type="molecule type" value="Genomic_DNA"/>
</dbReference>
<evidence type="ECO:0000259" key="8">
    <source>
        <dbReference type="Pfam" id="PF02770"/>
    </source>
</evidence>
<feature type="domain" description="Acyl-CoA dehydrogenase/oxidase N-terminal" evidence="9">
    <location>
        <begin position="91"/>
        <end position="169"/>
    </location>
</feature>
<comment type="similarity">
    <text evidence="2 5">Belongs to the acyl-CoA dehydrogenase family.</text>
</comment>
<dbReference type="SUPFAM" id="SSF47203">
    <property type="entry name" value="Acyl-CoA dehydrogenase C-terminal domain-like"/>
    <property type="match status" value="1"/>
</dbReference>
<feature type="coiled-coil region" evidence="6">
    <location>
        <begin position="474"/>
        <end position="501"/>
    </location>
</feature>
<evidence type="ECO:0000256" key="3">
    <source>
        <dbReference type="ARBA" id="ARBA00022630"/>
    </source>
</evidence>
<dbReference type="InterPro" id="IPR037069">
    <property type="entry name" value="AcylCoA_DH/ox_N_sf"/>
</dbReference>
<keyword evidence="6" id="KW-0175">Coiled coil</keyword>
<dbReference type="InterPro" id="IPR006091">
    <property type="entry name" value="Acyl-CoA_Oxase/DH_mid-dom"/>
</dbReference>
<sequence>MANYYDDNKDIEFYLNNYDLSELVSLYENNYEEVKKYDFAPENYNDAMENYKLSLNILGKIAGDIIAENADSVDEEGAKFENGEVTYAKGTRINLDMLKKAGLNGVTLPREYFGLNFPTLIYVMMIEIVSRADGSLMNLFGLQDIGETINDFGSEEQKKKYCSAFAKGEATGAMILTEPDAGSDLQSVRTKAVWDEKESCFRLYGVKRFITNGNADISLVLARSEEGTTDARGLSMFVIERDETVQIRRIEDKLGIHGSPTCEIEFHGTKAELVGKRGYGLIKYVMTLMNGARIGVSAQALGIAEEAYREAYAYAEEREQFGKSIINFPMVRRMLDDMKMELDAMRALLYNTTIAVDYKKIYEKKYEATGDKSIRKLYQYYNKLAGFLTPLSKFYLTEVGNKICYDALQIHGGTGYMRDFKIQRLYRDIRITNIYEGTTQLQVVAAIGFITSGLYFKFMEEAIEKTELGLVEHINKTKDLLNELKALVELLKKEENHTKKEYYESDLVEIAAIITIAIFMLQNAKYSEEKVQIAERYIHERFPKAKYLIDRIKS</sequence>
<dbReference type="InterPro" id="IPR036250">
    <property type="entry name" value="AcylCo_DH-like_C"/>
</dbReference>
<evidence type="ECO:0000256" key="1">
    <source>
        <dbReference type="ARBA" id="ARBA00001974"/>
    </source>
</evidence>
<dbReference type="Proteomes" id="UP000282321">
    <property type="component" value="Unassembled WGS sequence"/>
</dbReference>
<protein>
    <submittedName>
        <fullName evidence="10">Acyl-CoA dehydrogenase</fullName>
    </submittedName>
</protein>
<dbReference type="Gene3D" id="2.40.110.10">
    <property type="entry name" value="Butyryl-CoA Dehydrogenase, subunit A, domain 2"/>
    <property type="match status" value="1"/>
</dbReference>
<feature type="domain" description="Acyl-CoA dehydrogenase/oxidase C-terminal" evidence="7">
    <location>
        <begin position="283"/>
        <end position="442"/>
    </location>
</feature>
<keyword evidence="4 5" id="KW-0274">FAD</keyword>